<dbReference type="Gene3D" id="3.30.1150.10">
    <property type="match status" value="1"/>
</dbReference>
<evidence type="ECO:0000256" key="7">
    <source>
        <dbReference type="ARBA" id="ARBA00022927"/>
    </source>
</evidence>
<feature type="transmembrane region" description="Helical" evidence="10">
    <location>
        <begin position="12"/>
        <end position="33"/>
    </location>
</feature>
<comment type="caution">
    <text evidence="12">The sequence shown here is derived from an EMBL/GenBank/DDBJ whole genome shotgun (WGS) entry which is preliminary data.</text>
</comment>
<protein>
    <submittedName>
        <fullName evidence="12">Energy transducer TonB</fullName>
    </submittedName>
</protein>
<keyword evidence="4" id="KW-1003">Cell membrane</keyword>
<dbReference type="NCBIfam" id="TIGR01352">
    <property type="entry name" value="tonB_Cterm"/>
    <property type="match status" value="1"/>
</dbReference>
<dbReference type="Proteomes" id="UP000885826">
    <property type="component" value="Unassembled WGS sequence"/>
</dbReference>
<sequence>MKHDHKEMYGIYLRVGLFSSLMIFILLFSFVPYTAPKPYELKKEIVTMVEEISAEIEKFEEPPPVERPKVAVEAESEVAEEAVETIAATEFKEDIIRTMPTGPEIEIVPYYKVEVKPKPVHIPKPKYPELARRAGIEGTTVVKALVDIDGSIREVKILKSSGNQMLDQAALVAAKSAKFTPAKQRDKYVRVWVSIPLKFKLLNG</sequence>
<evidence type="ECO:0000256" key="8">
    <source>
        <dbReference type="ARBA" id="ARBA00022989"/>
    </source>
</evidence>
<dbReference type="PANTHER" id="PTHR33446">
    <property type="entry name" value="PROTEIN TONB-RELATED"/>
    <property type="match status" value="1"/>
</dbReference>
<dbReference type="PANTHER" id="PTHR33446:SF2">
    <property type="entry name" value="PROTEIN TONB"/>
    <property type="match status" value="1"/>
</dbReference>
<dbReference type="InterPro" id="IPR037682">
    <property type="entry name" value="TonB_C"/>
</dbReference>
<dbReference type="Pfam" id="PF03544">
    <property type="entry name" value="TonB_C"/>
    <property type="match status" value="1"/>
</dbReference>
<dbReference type="GO" id="GO:0030288">
    <property type="term" value="C:outer membrane-bounded periplasmic space"/>
    <property type="evidence" value="ECO:0007669"/>
    <property type="project" value="InterPro"/>
</dbReference>
<gene>
    <name evidence="12" type="ORF">ENI34_03985</name>
</gene>
<keyword evidence="8 10" id="KW-1133">Transmembrane helix</keyword>
<evidence type="ECO:0000256" key="6">
    <source>
        <dbReference type="ARBA" id="ARBA00022692"/>
    </source>
</evidence>
<evidence type="ECO:0000313" key="12">
    <source>
        <dbReference type="EMBL" id="HEC78287.1"/>
    </source>
</evidence>
<evidence type="ECO:0000256" key="3">
    <source>
        <dbReference type="ARBA" id="ARBA00022448"/>
    </source>
</evidence>
<reference evidence="12" key="1">
    <citation type="journal article" date="2020" name="mSystems">
        <title>Genome- and Community-Level Interaction Insights into Carbon Utilization and Element Cycling Functions of Hydrothermarchaeota in Hydrothermal Sediment.</title>
        <authorList>
            <person name="Zhou Z."/>
            <person name="Liu Y."/>
            <person name="Xu W."/>
            <person name="Pan J."/>
            <person name="Luo Z.H."/>
            <person name="Li M."/>
        </authorList>
    </citation>
    <scope>NUCLEOTIDE SEQUENCE</scope>
    <source>
        <strain evidence="12">HyVt-388</strain>
    </source>
</reference>
<comment type="subcellular location">
    <subcellularLocation>
        <location evidence="1">Cell inner membrane</location>
        <topology evidence="1">Single-pass membrane protein</topology>
        <orientation evidence="1">Periplasmic side</orientation>
    </subcellularLocation>
</comment>
<name>A0A9C9EM82_UNCW3</name>
<keyword evidence="6 10" id="KW-0812">Transmembrane</keyword>
<evidence type="ECO:0000259" key="11">
    <source>
        <dbReference type="PROSITE" id="PS52015"/>
    </source>
</evidence>
<dbReference type="InterPro" id="IPR003538">
    <property type="entry name" value="TonB"/>
</dbReference>
<dbReference type="GO" id="GO:0031992">
    <property type="term" value="F:energy transducer activity"/>
    <property type="evidence" value="ECO:0007669"/>
    <property type="project" value="InterPro"/>
</dbReference>
<evidence type="ECO:0000256" key="9">
    <source>
        <dbReference type="ARBA" id="ARBA00023136"/>
    </source>
</evidence>
<dbReference type="SUPFAM" id="SSF74653">
    <property type="entry name" value="TolA/TonB C-terminal domain"/>
    <property type="match status" value="1"/>
</dbReference>
<evidence type="ECO:0000256" key="5">
    <source>
        <dbReference type="ARBA" id="ARBA00022519"/>
    </source>
</evidence>
<keyword evidence="9 10" id="KW-0472">Membrane</keyword>
<dbReference type="PRINTS" id="PR01374">
    <property type="entry name" value="TONBPROTEIN"/>
</dbReference>
<comment type="similarity">
    <text evidence="2">Belongs to the TonB family.</text>
</comment>
<evidence type="ECO:0000256" key="1">
    <source>
        <dbReference type="ARBA" id="ARBA00004383"/>
    </source>
</evidence>
<dbReference type="GO" id="GO:0015891">
    <property type="term" value="P:siderophore transport"/>
    <property type="evidence" value="ECO:0007669"/>
    <property type="project" value="InterPro"/>
</dbReference>
<dbReference type="AlphaFoldDB" id="A0A9C9EM82"/>
<keyword evidence="5" id="KW-0997">Cell inner membrane</keyword>
<evidence type="ECO:0000256" key="4">
    <source>
        <dbReference type="ARBA" id="ARBA00022475"/>
    </source>
</evidence>
<dbReference type="InterPro" id="IPR051045">
    <property type="entry name" value="TonB-dependent_transducer"/>
</dbReference>
<keyword evidence="7" id="KW-0653">Protein transport</keyword>
<evidence type="ECO:0000256" key="10">
    <source>
        <dbReference type="SAM" id="Phobius"/>
    </source>
</evidence>
<feature type="domain" description="TonB C-terminal" evidence="11">
    <location>
        <begin position="112"/>
        <end position="204"/>
    </location>
</feature>
<evidence type="ECO:0000313" key="13">
    <source>
        <dbReference type="Proteomes" id="UP000885826"/>
    </source>
</evidence>
<proteinExistence type="inferred from homology"/>
<accession>A0A9C9EM82</accession>
<dbReference type="PROSITE" id="PS52015">
    <property type="entry name" value="TONB_CTD"/>
    <property type="match status" value="1"/>
</dbReference>
<dbReference type="GO" id="GO:0098797">
    <property type="term" value="C:plasma membrane protein complex"/>
    <property type="evidence" value="ECO:0007669"/>
    <property type="project" value="TreeGrafter"/>
</dbReference>
<keyword evidence="3" id="KW-0813">Transport</keyword>
<dbReference type="GO" id="GO:0015031">
    <property type="term" value="P:protein transport"/>
    <property type="evidence" value="ECO:0007669"/>
    <property type="project" value="UniProtKB-KW"/>
</dbReference>
<evidence type="ECO:0000256" key="2">
    <source>
        <dbReference type="ARBA" id="ARBA00006555"/>
    </source>
</evidence>
<dbReference type="GO" id="GO:0055085">
    <property type="term" value="P:transmembrane transport"/>
    <property type="evidence" value="ECO:0007669"/>
    <property type="project" value="InterPro"/>
</dbReference>
<dbReference type="InterPro" id="IPR006260">
    <property type="entry name" value="TonB/TolA_C"/>
</dbReference>
<dbReference type="EMBL" id="DRIG01000042">
    <property type="protein sequence ID" value="HEC78287.1"/>
    <property type="molecule type" value="Genomic_DNA"/>
</dbReference>
<organism evidence="12 13">
    <name type="scientific">candidate division WOR-3 bacterium</name>
    <dbReference type="NCBI Taxonomy" id="2052148"/>
    <lineage>
        <taxon>Bacteria</taxon>
        <taxon>Bacteria division WOR-3</taxon>
    </lineage>
</organism>